<dbReference type="GO" id="GO:0044281">
    <property type="term" value="P:small molecule metabolic process"/>
    <property type="evidence" value="ECO:0007669"/>
    <property type="project" value="UniProtKB-ARBA"/>
</dbReference>
<dbReference type="Gene3D" id="3.40.50.970">
    <property type="match status" value="2"/>
</dbReference>
<dbReference type="InterPro" id="IPR019752">
    <property type="entry name" value="Pyrv/ketoisovalerate_OxRed_cat"/>
</dbReference>
<comment type="caution">
    <text evidence="9">The sequence shown here is derived from an EMBL/GenBank/DDBJ whole genome shotgun (WGS) entry which is preliminary data.</text>
</comment>
<keyword evidence="10" id="KW-1185">Reference proteome</keyword>
<dbReference type="Gene3D" id="3.40.50.920">
    <property type="match status" value="1"/>
</dbReference>
<dbReference type="SUPFAM" id="SSF52518">
    <property type="entry name" value="Thiamin diphosphate-binding fold (THDP-binding)"/>
    <property type="match status" value="2"/>
</dbReference>
<feature type="domain" description="4Fe-4S ferredoxin-type" evidence="8">
    <location>
        <begin position="932"/>
        <end position="961"/>
    </location>
</feature>
<dbReference type="PROSITE" id="PS51379">
    <property type="entry name" value="4FE4S_FER_2"/>
    <property type="match status" value="3"/>
</dbReference>
<dbReference type="GO" id="GO:0006979">
    <property type="term" value="P:response to oxidative stress"/>
    <property type="evidence" value="ECO:0007669"/>
    <property type="project" value="TreeGrafter"/>
</dbReference>
<dbReference type="OrthoDB" id="9794954at2"/>
<evidence type="ECO:0000256" key="1">
    <source>
        <dbReference type="ARBA" id="ARBA00022448"/>
    </source>
</evidence>
<dbReference type="GO" id="GO:0051539">
    <property type="term" value="F:4 iron, 4 sulfur cluster binding"/>
    <property type="evidence" value="ECO:0007669"/>
    <property type="project" value="UniProtKB-KW"/>
</dbReference>
<dbReference type="InterPro" id="IPR029061">
    <property type="entry name" value="THDP-binding"/>
</dbReference>
<keyword evidence="2" id="KW-0004">4Fe-4S</keyword>
<evidence type="ECO:0000256" key="4">
    <source>
        <dbReference type="ARBA" id="ARBA00022982"/>
    </source>
</evidence>
<evidence type="ECO:0000256" key="6">
    <source>
        <dbReference type="ARBA" id="ARBA00023004"/>
    </source>
</evidence>
<dbReference type="InterPro" id="IPR017896">
    <property type="entry name" value="4Fe4S_Fe-S-bd"/>
</dbReference>
<dbReference type="GO" id="GO:0046872">
    <property type="term" value="F:metal ion binding"/>
    <property type="evidence" value="ECO:0007669"/>
    <property type="project" value="UniProtKB-KW"/>
</dbReference>
<keyword evidence="7" id="KW-0411">Iron-sulfur</keyword>
<dbReference type="GO" id="GO:0030976">
    <property type="term" value="F:thiamine pyrophosphate binding"/>
    <property type="evidence" value="ECO:0007669"/>
    <property type="project" value="InterPro"/>
</dbReference>
<evidence type="ECO:0000256" key="7">
    <source>
        <dbReference type="ARBA" id="ARBA00023014"/>
    </source>
</evidence>
<dbReference type="Pfam" id="PF01855">
    <property type="entry name" value="POR_N"/>
    <property type="match status" value="1"/>
</dbReference>
<dbReference type="Pfam" id="PF01558">
    <property type="entry name" value="POR"/>
    <property type="match status" value="1"/>
</dbReference>
<evidence type="ECO:0000313" key="10">
    <source>
        <dbReference type="Proteomes" id="UP000295443"/>
    </source>
</evidence>
<dbReference type="Gene3D" id="3.40.920.10">
    <property type="entry name" value="Pyruvate-ferredoxin oxidoreductase, PFOR, domain III"/>
    <property type="match status" value="1"/>
</dbReference>
<evidence type="ECO:0000256" key="2">
    <source>
        <dbReference type="ARBA" id="ARBA00022485"/>
    </source>
</evidence>
<dbReference type="GO" id="GO:0016903">
    <property type="term" value="F:oxidoreductase activity, acting on the aldehyde or oxo group of donors"/>
    <property type="evidence" value="ECO:0007669"/>
    <property type="project" value="InterPro"/>
</dbReference>
<feature type="domain" description="4Fe-4S ferredoxin-type" evidence="8">
    <location>
        <begin position="796"/>
        <end position="826"/>
    </location>
</feature>
<dbReference type="Pfam" id="PF02775">
    <property type="entry name" value="TPP_enzyme_C"/>
    <property type="match status" value="1"/>
</dbReference>
<dbReference type="SUPFAM" id="SSF53323">
    <property type="entry name" value="Pyruvate-ferredoxin oxidoreductase, PFOR, domain III"/>
    <property type="match status" value="1"/>
</dbReference>
<dbReference type="InterPro" id="IPR050722">
    <property type="entry name" value="Pyruvate:ferred/Flavod_OxRd"/>
</dbReference>
<dbReference type="InterPro" id="IPR002880">
    <property type="entry name" value="Pyrv_Fd/Flavodoxin_OxRdtase_N"/>
</dbReference>
<organism evidence="9 10">
    <name type="scientific">Parasulfuritortus cantonensis</name>
    <dbReference type="NCBI Taxonomy" id="2528202"/>
    <lineage>
        <taxon>Bacteria</taxon>
        <taxon>Pseudomonadati</taxon>
        <taxon>Pseudomonadota</taxon>
        <taxon>Betaproteobacteria</taxon>
        <taxon>Nitrosomonadales</taxon>
        <taxon>Thiobacillaceae</taxon>
        <taxon>Parasulfuritortus</taxon>
    </lineage>
</organism>
<dbReference type="InterPro" id="IPR033412">
    <property type="entry name" value="PFOR_II"/>
</dbReference>
<accession>A0A4R1BFC1</accession>
<keyword evidence="6" id="KW-0408">Iron</keyword>
<dbReference type="InterPro" id="IPR009014">
    <property type="entry name" value="Transketo_C/PFOR_II"/>
</dbReference>
<dbReference type="InterPro" id="IPR017900">
    <property type="entry name" value="4Fe4S_Fe_S_CS"/>
</dbReference>
<keyword evidence="3" id="KW-0479">Metal-binding</keyword>
<keyword evidence="1" id="KW-0813">Transport</keyword>
<dbReference type="Pfam" id="PF17147">
    <property type="entry name" value="PFOR_II"/>
    <property type="match status" value="1"/>
</dbReference>
<evidence type="ECO:0000256" key="3">
    <source>
        <dbReference type="ARBA" id="ARBA00022723"/>
    </source>
</evidence>
<evidence type="ECO:0000313" key="9">
    <source>
        <dbReference type="EMBL" id="TCJ15804.1"/>
    </source>
</evidence>
<dbReference type="EMBL" id="SJZB01000022">
    <property type="protein sequence ID" value="TCJ15804.1"/>
    <property type="molecule type" value="Genomic_DNA"/>
</dbReference>
<protein>
    <submittedName>
        <fullName evidence="9">Pyruvate ferredoxin oxidoreductase</fullName>
    </submittedName>
</protein>
<gene>
    <name evidence="9" type="ORF">EZJ19_06210</name>
</gene>
<dbReference type="RefSeq" id="WP_131445614.1">
    <property type="nucleotide sequence ID" value="NZ_SJZB01000022.1"/>
</dbReference>
<dbReference type="SUPFAM" id="SSF54862">
    <property type="entry name" value="4Fe-4S ferredoxins"/>
    <property type="match status" value="1"/>
</dbReference>
<proteinExistence type="predicted"/>
<dbReference type="Proteomes" id="UP000295443">
    <property type="component" value="Unassembled WGS sequence"/>
</dbReference>
<dbReference type="PANTHER" id="PTHR32154">
    <property type="entry name" value="PYRUVATE-FLAVODOXIN OXIDOREDUCTASE-RELATED"/>
    <property type="match status" value="1"/>
</dbReference>
<dbReference type="CDD" id="cd07034">
    <property type="entry name" value="TPP_PYR_PFOR_IOR-alpha_like"/>
    <property type="match status" value="1"/>
</dbReference>
<reference evidence="9 10" key="1">
    <citation type="submission" date="2019-03" db="EMBL/GenBank/DDBJ databases">
        <title>Genome sequence of Thiobacillaceae bacterium LSR1, a sulfur-oxidizing bacterium isolated from freshwater sediment.</title>
        <authorList>
            <person name="Li S."/>
        </authorList>
    </citation>
    <scope>NUCLEOTIDE SEQUENCE [LARGE SCALE GENOMIC DNA]</scope>
    <source>
        <strain evidence="9 10">LSR1</strain>
    </source>
</reference>
<dbReference type="PANTHER" id="PTHR32154:SF0">
    <property type="entry name" value="PYRUVATE-FLAVODOXIN OXIDOREDUCTASE-RELATED"/>
    <property type="match status" value="1"/>
</dbReference>
<dbReference type="InterPro" id="IPR011766">
    <property type="entry name" value="TPP_enzyme_TPP-bd"/>
</dbReference>
<dbReference type="Pfam" id="PF13370">
    <property type="entry name" value="Fer4_13"/>
    <property type="match status" value="1"/>
</dbReference>
<evidence type="ECO:0000259" key="8">
    <source>
        <dbReference type="PROSITE" id="PS51379"/>
    </source>
</evidence>
<name>A0A4R1BFC1_9PROT</name>
<evidence type="ECO:0000256" key="5">
    <source>
        <dbReference type="ARBA" id="ARBA00023002"/>
    </source>
</evidence>
<feature type="domain" description="4Fe-4S ferredoxin-type" evidence="8">
    <location>
        <begin position="1574"/>
        <end position="1602"/>
    </location>
</feature>
<dbReference type="Gene3D" id="3.30.70.20">
    <property type="match status" value="3"/>
</dbReference>
<dbReference type="InterPro" id="IPR002869">
    <property type="entry name" value="Pyrv_flavodox_OxRed_cen"/>
</dbReference>
<sequence length="1654" mass="180966">MFKKLFNPKNNMQEATAAAGTKAELVKYPGVRDAIDGNTAVILVERESTDAAGAYPITPSTQMGEYWAEAAAAGHVNSAGRPLIFVEPESEHAAAGVTAGLSMTGMRAVNFTSAQGAAFMHESLYGAVGKRLPYVLNMGCRAITKATLNVHCGHDDYHCVDDTGFIQVFARNAQAAADMNMIARKTAELSLTPAVVAMDGFLTTHLIEPVLVPEKQLVAEFLGKADDIIDTPTPAQRLIYGPKRRRVPALWDVDAPVASGGVANQDGYMQSVAAQRPYFFQHIPALAEQCMAEFTQLTGRRYGRIDTYRCEDADYVILGQGSMVVQAEAVADWLRNEKKIKVGVVHMTMFRPFPGDLLGHVLKGKKGVAVLERTDQPMSEDLPLMREVRATVAKCLENGAAEGDKPYDNYASFAGAKDMPRLYSGCYGLGSRDLQPEALVAAVENMLPGGSQRKFYYLSVDFVRDEAATPAQEVWMQELKAAYPRIKEMALRGSVNPNLMPKGAIAVRMHSVGGWGAVTTGKNLAMTLFELLGWDIKANPKYGSEKKGQPTTYYLSAAPEPIRVNCEYSIVDVVLSPDPQVFLHTNAVAGLSKGGVFIIQSNLDSAEAVWASFPVHVQKTIVDQGIKVYYLDAFQVAREEASNPDLQLRMQGNVFQGAFFRASDIKDRAGLTEETLFKAIENQLNDKFGKKGKRVVEDNLRVVKRGYEELKELPAEVMQVGARQAALKSEIAIPMMLKEQPEGDGSAADIHRFWQATGSFYATGKGSDNLVDPFMGMAVIPAVTGVFRDMTQIRFEHPEWIAENCTACGNCYTQCPDSAIPGLVTDVAEVLNTAITDIEMGGRPTRFLRKASRTIEKKLRGMLDKDGLDVRALFEKAIDNTLAEDPAQGEERERLAAEFDLLRSGIGGFKFATTKPYWTNREKKGAGSGGLFSITVNPYTCKGCAICVDVCDDDALKMVTQTSESIDGLRKDWKFWLDLPTTPQKYSRIDSLDEKIGALETLLLDKKNYGSMACGDGACLGCGEKTAIHLFTATVTALMQPRVEQFVAKIDGLIMGLEKHIRMKLTESVDFTDSKAVKAAVEAAKGQDLTLANLSGRLMENKAGQPIDPQWLQWATQLLEKLKDLRWRYVEGPTKRGRAEMGIANSTGCTSVWASTYPYNPYPFPFTSHLFQDSPSVALGLFEGHMVKMAEGFKAVRMAEIELNGGYNPLEHDAFFTHFTWEGFSDEEFKLCPPVVAVGGDGAMYDIGFQNLSRALMTGKPVKIMVVDTQVYSNTGGQACTSTFVGQVADMSPYGKAIKGKQEVRKEISVIGMAHRTSYILQSAISSPTHLIEGYIEGLNSSRPAMFNIYAVCPVEHGVGDDRATEQSKLAVESRAYPLFKYDPDLGTTFSECVSLEGNPAMDTDWPEYTLVYKDAEGNEQKMVLPFTFADFALTEGRFAKQFKKAPQETWNADMVLLSDFLAMAEDDREGKFPYIWAVDKKNRLMRVLVSQELVKSCEERQAFWQQLKDLAGLNREAVDEQAIADKARAELVQKLSASLAAFGGGVAMDTVAAPAAAAAAAPAKPAATADGYEAVWIDSPECTACDECTNLAPKAFQYNDQKQAVVLNAQGTTYANLVKAAEKCTASCIHPGTPWNMSEPGIDKLIARAAKFN</sequence>
<dbReference type="SUPFAM" id="SSF52922">
    <property type="entry name" value="TK C-terminal domain-like"/>
    <property type="match status" value="1"/>
</dbReference>
<keyword evidence="9" id="KW-0670">Pyruvate</keyword>
<keyword evidence="5" id="KW-0560">Oxidoreductase</keyword>
<keyword evidence="4" id="KW-0249">Electron transport</keyword>
<dbReference type="PROSITE" id="PS00198">
    <property type="entry name" value="4FE4S_FER_1"/>
    <property type="match status" value="1"/>
</dbReference>